<reference evidence="5 6" key="1">
    <citation type="submission" date="2021-01" db="EMBL/GenBank/DDBJ databases">
        <title>Genomic Encyclopedia of Type Strains, Phase IV (KMG-IV): sequencing the most valuable type-strain genomes for metagenomic binning, comparative biology and taxonomic classification.</title>
        <authorList>
            <person name="Goeker M."/>
        </authorList>
    </citation>
    <scope>NUCLEOTIDE SEQUENCE [LARGE SCALE GENOMIC DNA]</scope>
    <source>
        <strain evidence="5 6">DSM 24834</strain>
    </source>
</reference>
<dbReference type="SUPFAM" id="SSF55347">
    <property type="entry name" value="Glyceraldehyde-3-phosphate dehydrogenase-like, C-terminal domain"/>
    <property type="match status" value="1"/>
</dbReference>
<comment type="caution">
    <text evidence="5">The sequence shown here is derived from an EMBL/GenBank/DDBJ whole genome shotgun (WGS) entry which is preliminary data.</text>
</comment>
<gene>
    <name evidence="5" type="ORF">JOC86_000319</name>
</gene>
<feature type="binding site" evidence="3">
    <location>
        <begin position="10"/>
        <end position="13"/>
    </location>
    <ligand>
        <name>NAD(+)</name>
        <dbReference type="ChEBI" id="CHEBI:57540"/>
    </ligand>
</feature>
<dbReference type="EMBL" id="JAFBDZ010000001">
    <property type="protein sequence ID" value="MBM7583782.1"/>
    <property type="molecule type" value="Genomic_DNA"/>
</dbReference>
<protein>
    <recommendedName>
        <fullName evidence="3">Acetaldehyde dehydrogenase</fullName>
        <ecNumber evidence="3">1.2.1.10</ecNumber>
    </recommendedName>
    <alternativeName>
        <fullName evidence="3">Acetaldehyde dehydrogenase [acetylating]</fullName>
    </alternativeName>
</protein>
<evidence type="ECO:0000259" key="4">
    <source>
        <dbReference type="SMART" id="SM00859"/>
    </source>
</evidence>
<dbReference type="NCBIfam" id="TIGR03215">
    <property type="entry name" value="ac_ald_DH_ac"/>
    <property type="match status" value="1"/>
</dbReference>
<keyword evidence="3" id="KW-0058">Aromatic hydrocarbons catabolism</keyword>
<dbReference type="HAMAP" id="MF_01657">
    <property type="entry name" value="Ac_ald_DH_ac"/>
    <property type="match status" value="1"/>
</dbReference>
<feature type="binding site" evidence="3">
    <location>
        <begin position="156"/>
        <end position="164"/>
    </location>
    <ligand>
        <name>NAD(+)</name>
        <dbReference type="ChEBI" id="CHEBI:57540"/>
    </ligand>
</feature>
<keyword evidence="6" id="KW-1185">Reference proteome</keyword>
<dbReference type="NCBIfam" id="NF006157">
    <property type="entry name" value="PRK08300.1"/>
    <property type="match status" value="1"/>
</dbReference>
<sequence length="293" mass="31609">MKVKVAIIGSGNIGTDLMKKLLRSEQLDLTAMIGIDSHSEGLKMAQENGIQTIDNGIEGFLEKPELAEILFDATSAKAHIDHAKRLKEIGKKVIDLTPAAIGPFVVPPVNLGSHLQESNVNMITCGGQATIPIVHAVQQVVEVEYAEIVATISSKSAGPGTRANIDEFTVTTSKGIEEIGGAKKGKAIIILNPAEPPILMRDTVYCLVKGKLDEALITKSIIEMVKKVQEYVPGYQMRTDPIFEDNKVTVFLEVEGSGDYLPPYAGNLDIMTASALKVGEEFAKNILTQKAFH</sequence>
<organism evidence="5 6">
    <name type="scientific">Rossellomorea pakistanensis</name>
    <dbReference type="NCBI Taxonomy" id="992288"/>
    <lineage>
        <taxon>Bacteria</taxon>
        <taxon>Bacillati</taxon>
        <taxon>Bacillota</taxon>
        <taxon>Bacilli</taxon>
        <taxon>Bacillales</taxon>
        <taxon>Bacillaceae</taxon>
        <taxon>Rossellomorea</taxon>
    </lineage>
</organism>
<dbReference type="InterPro" id="IPR036291">
    <property type="entry name" value="NAD(P)-bd_dom_sf"/>
</dbReference>
<dbReference type="Pfam" id="PF09290">
    <property type="entry name" value="AcetDehyd-dimer"/>
    <property type="match status" value="1"/>
</dbReference>
<feature type="binding site" evidence="3">
    <location>
        <position position="267"/>
    </location>
    <ligand>
        <name>NAD(+)</name>
        <dbReference type="ChEBI" id="CHEBI:57540"/>
    </ligand>
</feature>
<keyword evidence="3 5" id="KW-0560">Oxidoreductase</keyword>
<keyword evidence="2 3" id="KW-0520">NAD</keyword>
<accession>A0ABS2N7F2</accession>
<comment type="catalytic activity">
    <reaction evidence="3">
        <text>acetaldehyde + NAD(+) + CoA = acetyl-CoA + NADH + H(+)</text>
        <dbReference type="Rhea" id="RHEA:23288"/>
        <dbReference type="ChEBI" id="CHEBI:15343"/>
        <dbReference type="ChEBI" id="CHEBI:15378"/>
        <dbReference type="ChEBI" id="CHEBI:57287"/>
        <dbReference type="ChEBI" id="CHEBI:57288"/>
        <dbReference type="ChEBI" id="CHEBI:57540"/>
        <dbReference type="ChEBI" id="CHEBI:57945"/>
        <dbReference type="EC" id="1.2.1.10"/>
    </reaction>
</comment>
<dbReference type="Pfam" id="PF01118">
    <property type="entry name" value="Semialdhyde_dh"/>
    <property type="match status" value="1"/>
</dbReference>
<dbReference type="CDD" id="cd23933">
    <property type="entry name" value="ALDH_C"/>
    <property type="match status" value="1"/>
</dbReference>
<evidence type="ECO:0000256" key="1">
    <source>
        <dbReference type="ARBA" id="ARBA00009244"/>
    </source>
</evidence>
<evidence type="ECO:0000313" key="5">
    <source>
        <dbReference type="EMBL" id="MBM7583782.1"/>
    </source>
</evidence>
<dbReference type="RefSeq" id="WP_205168016.1">
    <property type="nucleotide sequence ID" value="NZ_JAFBDZ010000001.1"/>
</dbReference>
<dbReference type="InterPro" id="IPR003361">
    <property type="entry name" value="Acetaldehyde_dehydrogenase"/>
</dbReference>
<dbReference type="InterPro" id="IPR000534">
    <property type="entry name" value="Semialdehyde_DH_NAD-bd"/>
</dbReference>
<dbReference type="PIRSF" id="PIRSF015689">
    <property type="entry name" value="Actaldh_dh_actl"/>
    <property type="match status" value="1"/>
</dbReference>
<dbReference type="SMART" id="SM00859">
    <property type="entry name" value="Semialdhyde_dh"/>
    <property type="match status" value="1"/>
</dbReference>
<evidence type="ECO:0000256" key="2">
    <source>
        <dbReference type="ARBA" id="ARBA00023027"/>
    </source>
</evidence>
<dbReference type="Proteomes" id="UP001646157">
    <property type="component" value="Unassembled WGS sequence"/>
</dbReference>
<name>A0ABS2N7F2_9BACI</name>
<feature type="domain" description="Semialdehyde dehydrogenase NAD-binding" evidence="4">
    <location>
        <begin position="4"/>
        <end position="117"/>
    </location>
</feature>
<dbReference type="Gene3D" id="3.30.360.10">
    <property type="entry name" value="Dihydrodipicolinate Reductase, domain 2"/>
    <property type="match status" value="1"/>
</dbReference>
<proteinExistence type="inferred from homology"/>
<comment type="similarity">
    <text evidence="1 3">Belongs to the acetaldehyde dehydrogenase family.</text>
</comment>
<feature type="active site" description="Acyl-thioester intermediate" evidence="3">
    <location>
        <position position="125"/>
    </location>
</feature>
<evidence type="ECO:0000256" key="3">
    <source>
        <dbReference type="HAMAP-Rule" id="MF_01657"/>
    </source>
</evidence>
<evidence type="ECO:0000313" key="6">
    <source>
        <dbReference type="Proteomes" id="UP001646157"/>
    </source>
</evidence>
<dbReference type="GO" id="GO:0008774">
    <property type="term" value="F:acetaldehyde dehydrogenase (acetylating) activity"/>
    <property type="evidence" value="ECO:0007669"/>
    <property type="project" value="UniProtKB-EC"/>
</dbReference>
<dbReference type="EC" id="1.2.1.10" evidence="3"/>
<dbReference type="InterPro" id="IPR015426">
    <property type="entry name" value="Acetylaldehyde_DH_C"/>
</dbReference>
<dbReference type="Gene3D" id="3.40.50.720">
    <property type="entry name" value="NAD(P)-binding Rossmann-like Domain"/>
    <property type="match status" value="1"/>
</dbReference>
<dbReference type="SUPFAM" id="SSF51735">
    <property type="entry name" value="NAD(P)-binding Rossmann-fold domains"/>
    <property type="match status" value="1"/>
</dbReference>